<dbReference type="EMBL" id="JASCZI010211463">
    <property type="protein sequence ID" value="MED6192107.1"/>
    <property type="molecule type" value="Genomic_DNA"/>
</dbReference>
<sequence>MKARSKLGRTLPSSRGARKRSIQAPHSRGYPSAKDLAHIKPKKPEETPPPPLSPRRHKPSCPSDPIKTSGLWQKSLRQDRDERLALNIYLKFLDTSL</sequence>
<gene>
    <name evidence="2" type="ORF">PIB30_006933</name>
</gene>
<proteinExistence type="predicted"/>
<name>A0ABU6X2C8_9FABA</name>
<evidence type="ECO:0000313" key="3">
    <source>
        <dbReference type="Proteomes" id="UP001341840"/>
    </source>
</evidence>
<evidence type="ECO:0000313" key="2">
    <source>
        <dbReference type="EMBL" id="MED6192107.1"/>
    </source>
</evidence>
<feature type="region of interest" description="Disordered" evidence="1">
    <location>
        <begin position="1"/>
        <end position="74"/>
    </location>
</feature>
<protein>
    <submittedName>
        <fullName evidence="2">Uncharacterized protein</fullName>
    </submittedName>
</protein>
<dbReference type="Proteomes" id="UP001341840">
    <property type="component" value="Unassembled WGS sequence"/>
</dbReference>
<reference evidence="2 3" key="1">
    <citation type="journal article" date="2023" name="Plants (Basel)">
        <title>Bridging the Gap: Combining Genomics and Transcriptomics Approaches to Understand Stylosanthes scabra, an Orphan Legume from the Brazilian Caatinga.</title>
        <authorList>
            <person name="Ferreira-Neto J.R.C."/>
            <person name="da Silva M.D."/>
            <person name="Binneck E."/>
            <person name="de Melo N.F."/>
            <person name="da Silva R.H."/>
            <person name="de Melo A.L.T.M."/>
            <person name="Pandolfi V."/>
            <person name="Bustamante F.O."/>
            <person name="Brasileiro-Vidal A.C."/>
            <person name="Benko-Iseppon A.M."/>
        </authorList>
    </citation>
    <scope>NUCLEOTIDE SEQUENCE [LARGE SCALE GENOMIC DNA]</scope>
    <source>
        <tissue evidence="2">Leaves</tissue>
    </source>
</reference>
<comment type="caution">
    <text evidence="2">The sequence shown here is derived from an EMBL/GenBank/DDBJ whole genome shotgun (WGS) entry which is preliminary data.</text>
</comment>
<evidence type="ECO:0000256" key="1">
    <source>
        <dbReference type="SAM" id="MobiDB-lite"/>
    </source>
</evidence>
<organism evidence="2 3">
    <name type="scientific">Stylosanthes scabra</name>
    <dbReference type="NCBI Taxonomy" id="79078"/>
    <lineage>
        <taxon>Eukaryota</taxon>
        <taxon>Viridiplantae</taxon>
        <taxon>Streptophyta</taxon>
        <taxon>Embryophyta</taxon>
        <taxon>Tracheophyta</taxon>
        <taxon>Spermatophyta</taxon>
        <taxon>Magnoliopsida</taxon>
        <taxon>eudicotyledons</taxon>
        <taxon>Gunneridae</taxon>
        <taxon>Pentapetalae</taxon>
        <taxon>rosids</taxon>
        <taxon>fabids</taxon>
        <taxon>Fabales</taxon>
        <taxon>Fabaceae</taxon>
        <taxon>Papilionoideae</taxon>
        <taxon>50 kb inversion clade</taxon>
        <taxon>dalbergioids sensu lato</taxon>
        <taxon>Dalbergieae</taxon>
        <taxon>Pterocarpus clade</taxon>
        <taxon>Stylosanthes</taxon>
    </lineage>
</organism>
<accession>A0ABU6X2C8</accession>
<feature type="compositionally biased region" description="Basic and acidic residues" evidence="1">
    <location>
        <begin position="35"/>
        <end position="46"/>
    </location>
</feature>
<keyword evidence="3" id="KW-1185">Reference proteome</keyword>